<evidence type="ECO:0000313" key="6">
    <source>
        <dbReference type="Proteomes" id="UP000325313"/>
    </source>
</evidence>
<organism evidence="3 5">
    <name type="scientific">Puccinia graminis f. sp. tritici</name>
    <dbReference type="NCBI Taxonomy" id="56615"/>
    <lineage>
        <taxon>Eukaryota</taxon>
        <taxon>Fungi</taxon>
        <taxon>Dikarya</taxon>
        <taxon>Basidiomycota</taxon>
        <taxon>Pucciniomycotina</taxon>
        <taxon>Pucciniomycetes</taxon>
        <taxon>Pucciniales</taxon>
        <taxon>Pucciniaceae</taxon>
        <taxon>Puccinia</taxon>
    </lineage>
</organism>
<protein>
    <recommendedName>
        <fullName evidence="7">Hydrophobin</fullName>
    </recommendedName>
</protein>
<dbReference type="Proteomes" id="UP000324748">
    <property type="component" value="Unassembled WGS sequence"/>
</dbReference>
<sequence>MLFPKKLFLLASLYCSSISARSLQKRLLKSGKCDLKITAENNVFASLDKNLAKVVQPRIEGNKFLKNLCGALNQANCGNVDKKDVDACNNLIKKATTDALGAAIATKWNKECCSQGGGGGQQKKKQPGNGAQKKNGGGGGGGGNPKNGGNNGGQTQKKKGNPP</sequence>
<feature type="compositionally biased region" description="Gly residues" evidence="1">
    <location>
        <begin position="135"/>
        <end position="152"/>
    </location>
</feature>
<name>A0A5B0MXB9_PUCGR</name>
<keyword evidence="5" id="KW-1185">Reference proteome</keyword>
<comment type="caution">
    <text evidence="3">The sequence shown here is derived from an EMBL/GenBank/DDBJ whole genome shotgun (WGS) entry which is preliminary data.</text>
</comment>
<keyword evidence="2" id="KW-0732">Signal</keyword>
<evidence type="ECO:0008006" key="7">
    <source>
        <dbReference type="Google" id="ProtNLM"/>
    </source>
</evidence>
<evidence type="ECO:0000256" key="2">
    <source>
        <dbReference type="SAM" id="SignalP"/>
    </source>
</evidence>
<dbReference type="EMBL" id="VDEP01000378">
    <property type="protein sequence ID" value="KAA1092064.1"/>
    <property type="molecule type" value="Genomic_DNA"/>
</dbReference>
<dbReference type="Proteomes" id="UP000325313">
    <property type="component" value="Unassembled WGS sequence"/>
</dbReference>
<gene>
    <name evidence="3" type="ORF">PGT21_017838</name>
    <name evidence="4" type="ORF">PGTUg99_011096</name>
</gene>
<evidence type="ECO:0000313" key="4">
    <source>
        <dbReference type="EMBL" id="KAA1092064.1"/>
    </source>
</evidence>
<feature type="chain" id="PRO_5036137325" description="Hydrophobin" evidence="2">
    <location>
        <begin position="21"/>
        <end position="163"/>
    </location>
</feature>
<accession>A0A5B0MXB9</accession>
<evidence type="ECO:0000256" key="1">
    <source>
        <dbReference type="SAM" id="MobiDB-lite"/>
    </source>
</evidence>
<dbReference type="OrthoDB" id="10329793at2759"/>
<reference evidence="5 6" key="1">
    <citation type="submission" date="2019-05" db="EMBL/GenBank/DDBJ databases">
        <title>Emergence of the Ug99 lineage of the wheat stem rust pathogen through somatic hybridization.</title>
        <authorList>
            <person name="Li F."/>
            <person name="Upadhyaya N.M."/>
            <person name="Sperschneider J."/>
            <person name="Matny O."/>
            <person name="Nguyen-Phuc H."/>
            <person name="Mago R."/>
            <person name="Raley C."/>
            <person name="Miller M.E."/>
            <person name="Silverstein K.A.T."/>
            <person name="Henningsen E."/>
            <person name="Hirsch C.D."/>
            <person name="Visser B."/>
            <person name="Pretorius Z.A."/>
            <person name="Steffenson B.J."/>
            <person name="Schwessinger B."/>
            <person name="Dodds P.N."/>
            <person name="Figueroa M."/>
        </authorList>
    </citation>
    <scope>NUCLEOTIDE SEQUENCE [LARGE SCALE GENOMIC DNA]</scope>
    <source>
        <strain evidence="3">21-0</strain>
        <strain evidence="4 6">Ug99</strain>
    </source>
</reference>
<feature type="signal peptide" evidence="2">
    <location>
        <begin position="1"/>
        <end position="20"/>
    </location>
</feature>
<dbReference type="AlphaFoldDB" id="A0A5B0MXB9"/>
<proteinExistence type="predicted"/>
<feature type="region of interest" description="Disordered" evidence="1">
    <location>
        <begin position="114"/>
        <end position="163"/>
    </location>
</feature>
<evidence type="ECO:0000313" key="5">
    <source>
        <dbReference type="Proteomes" id="UP000324748"/>
    </source>
</evidence>
<dbReference type="EMBL" id="VSWC01000131">
    <property type="protein sequence ID" value="KAA1080708.1"/>
    <property type="molecule type" value="Genomic_DNA"/>
</dbReference>
<evidence type="ECO:0000313" key="3">
    <source>
        <dbReference type="EMBL" id="KAA1080708.1"/>
    </source>
</evidence>